<feature type="domain" description="FecR N-terminal" evidence="3">
    <location>
        <begin position="13"/>
        <end position="53"/>
    </location>
</feature>
<accession>A0A157L3V2</accession>
<organism evidence="4 5">
    <name type="scientific">Bordetella ansorpii</name>
    <dbReference type="NCBI Taxonomy" id="288768"/>
    <lineage>
        <taxon>Bacteria</taxon>
        <taxon>Pseudomonadati</taxon>
        <taxon>Pseudomonadota</taxon>
        <taxon>Betaproteobacteria</taxon>
        <taxon>Burkholderiales</taxon>
        <taxon>Alcaligenaceae</taxon>
        <taxon>Bordetella</taxon>
    </lineage>
</organism>
<dbReference type="InterPro" id="IPR032623">
    <property type="entry name" value="FecR_N"/>
</dbReference>
<evidence type="ECO:0000256" key="1">
    <source>
        <dbReference type="SAM" id="Phobius"/>
    </source>
</evidence>
<evidence type="ECO:0000259" key="2">
    <source>
        <dbReference type="Pfam" id="PF04773"/>
    </source>
</evidence>
<dbReference type="InterPro" id="IPR006860">
    <property type="entry name" value="FecR"/>
</dbReference>
<feature type="transmembrane region" description="Helical" evidence="1">
    <location>
        <begin position="89"/>
        <end position="109"/>
    </location>
</feature>
<reference evidence="4 5" key="1">
    <citation type="submission" date="2016-03" db="EMBL/GenBank/DDBJ databases">
        <authorList>
            <consortium name="Pathogen Informatics"/>
        </authorList>
    </citation>
    <scope>NUCLEOTIDE SEQUENCE [LARGE SCALE GENOMIC DNA]</scope>
    <source>
        <strain evidence="4 5">NCTC13364</strain>
    </source>
</reference>
<protein>
    <submittedName>
        <fullName evidence="4">Iron transport sensor protein</fullName>
    </submittedName>
</protein>
<evidence type="ECO:0000313" key="4">
    <source>
        <dbReference type="EMBL" id="SAH91475.1"/>
    </source>
</evidence>
<dbReference type="PANTHER" id="PTHR30273:SF2">
    <property type="entry name" value="PROTEIN FECR"/>
    <property type="match status" value="1"/>
</dbReference>
<dbReference type="Pfam" id="PF04773">
    <property type="entry name" value="FecR"/>
    <property type="match status" value="1"/>
</dbReference>
<dbReference type="EMBL" id="FKBS01000007">
    <property type="protein sequence ID" value="SAH91475.1"/>
    <property type="molecule type" value="Genomic_DNA"/>
</dbReference>
<gene>
    <name evidence="4" type="ORF">SAMEA1982600_00553</name>
</gene>
<keyword evidence="1" id="KW-1133">Transmembrane helix</keyword>
<dbReference type="InterPro" id="IPR012373">
    <property type="entry name" value="Ferrdict_sens_TM"/>
</dbReference>
<dbReference type="Gene3D" id="2.60.120.1440">
    <property type="match status" value="1"/>
</dbReference>
<evidence type="ECO:0000313" key="5">
    <source>
        <dbReference type="Proteomes" id="UP000077037"/>
    </source>
</evidence>
<dbReference type="RefSeq" id="WP_082887047.1">
    <property type="nucleotide sequence ID" value="NZ_FKBS01000007.1"/>
</dbReference>
<feature type="domain" description="FecR protein" evidence="2">
    <location>
        <begin position="119"/>
        <end position="218"/>
    </location>
</feature>
<evidence type="ECO:0000259" key="3">
    <source>
        <dbReference type="Pfam" id="PF16220"/>
    </source>
</evidence>
<proteinExistence type="predicted"/>
<dbReference type="OrthoDB" id="8617634at2"/>
<dbReference type="GO" id="GO:0016989">
    <property type="term" value="F:sigma factor antagonist activity"/>
    <property type="evidence" value="ECO:0007669"/>
    <property type="project" value="TreeGrafter"/>
</dbReference>
<keyword evidence="1" id="KW-0812">Transmembrane</keyword>
<dbReference type="AlphaFoldDB" id="A0A157L3V2"/>
<dbReference type="PANTHER" id="PTHR30273">
    <property type="entry name" value="PERIPLASMIC SIGNAL SENSOR AND SIGMA FACTOR ACTIVATOR FECR-RELATED"/>
    <property type="match status" value="1"/>
</dbReference>
<dbReference type="Proteomes" id="UP000077037">
    <property type="component" value="Unassembled WGS sequence"/>
</dbReference>
<dbReference type="Pfam" id="PF16220">
    <property type="entry name" value="DUF4880"/>
    <property type="match status" value="1"/>
</dbReference>
<keyword evidence="1" id="KW-0472">Membrane</keyword>
<name>A0A157L3V2_9BORD</name>
<sequence>MSSASDPNALYRTATAWVARRKSRVWSESDQRELDAWLQADPSHAQAYRRMQAAQGGLGDAPVAQTGAGLPGGQGKPAQRKASAWGWKWWLASAVGLALAVALTVSFVLRESTPQFRERVKVEGGQARDWKLPGGSVVVLDNGTEAAAAYFSRRREVTMSNGQALYRVAYMARTSFIVHVGAEDILVDGGRVPVPDVVFDVTSTPQSLRVRVAAGKVKVRSVAAGAREELEVEGGHTITIDRTRRSYEIVKAAPDAVGDWAR</sequence>